<dbReference type="GO" id="GO:0003677">
    <property type="term" value="F:DNA binding"/>
    <property type="evidence" value="ECO:0007669"/>
    <property type="project" value="UniProtKB-KW"/>
</dbReference>
<dbReference type="SMART" id="SM00420">
    <property type="entry name" value="HTH_DEOR"/>
    <property type="match status" value="1"/>
</dbReference>
<comment type="caution">
    <text evidence="5">The sequence shown here is derived from an EMBL/GenBank/DDBJ whole genome shotgun (WGS) entry which is preliminary data.</text>
</comment>
<keyword evidence="6" id="KW-1185">Reference proteome</keyword>
<gene>
    <name evidence="5" type="ORF">GCM10007977_062150</name>
</gene>
<dbReference type="InterPro" id="IPR001034">
    <property type="entry name" value="DeoR_HTH"/>
</dbReference>
<reference evidence="5" key="1">
    <citation type="journal article" date="2014" name="Int. J. Syst. Evol. Microbiol.">
        <title>Complete genome sequence of Corynebacterium casei LMG S-19264T (=DSM 44701T), isolated from a smear-ripened cheese.</title>
        <authorList>
            <consortium name="US DOE Joint Genome Institute (JGI-PGF)"/>
            <person name="Walter F."/>
            <person name="Albersmeier A."/>
            <person name="Kalinowski J."/>
            <person name="Ruckert C."/>
        </authorList>
    </citation>
    <scope>NUCLEOTIDE SEQUENCE</scope>
    <source>
        <strain evidence="5">JCM 19831</strain>
    </source>
</reference>
<evidence type="ECO:0000256" key="1">
    <source>
        <dbReference type="ARBA" id="ARBA00023015"/>
    </source>
</evidence>
<evidence type="ECO:0000256" key="2">
    <source>
        <dbReference type="ARBA" id="ARBA00023125"/>
    </source>
</evidence>
<keyword evidence="2" id="KW-0238">DNA-binding</keyword>
<dbReference type="Gene3D" id="1.10.10.10">
    <property type="entry name" value="Winged helix-like DNA-binding domain superfamily/Winged helix DNA-binding domain"/>
    <property type="match status" value="1"/>
</dbReference>
<evidence type="ECO:0000256" key="3">
    <source>
        <dbReference type="ARBA" id="ARBA00023163"/>
    </source>
</evidence>
<dbReference type="Proteomes" id="UP000642070">
    <property type="component" value="Unassembled WGS sequence"/>
</dbReference>
<evidence type="ECO:0000313" key="6">
    <source>
        <dbReference type="Proteomes" id="UP000642070"/>
    </source>
</evidence>
<sequence>MIHELAAQRRQSILELVAQREYATIAEVKAVTGASASTVHRDLAHLAKAGVVRRIRGGVTRAAKPVEAVAELRNRLVSLPRVLDRGDLAAVHRLLTQALLACERLRR</sequence>
<dbReference type="GO" id="GO:0003700">
    <property type="term" value="F:DNA-binding transcription factor activity"/>
    <property type="evidence" value="ECO:0007669"/>
    <property type="project" value="InterPro"/>
</dbReference>
<evidence type="ECO:0000313" key="5">
    <source>
        <dbReference type="EMBL" id="GGM52045.1"/>
    </source>
</evidence>
<protein>
    <recommendedName>
        <fullName evidence="4">HTH deoR-type domain-containing protein</fullName>
    </recommendedName>
</protein>
<feature type="domain" description="HTH deoR-type" evidence="4">
    <location>
        <begin position="6"/>
        <end position="61"/>
    </location>
</feature>
<keyword evidence="3" id="KW-0804">Transcription</keyword>
<dbReference type="AlphaFoldDB" id="A0A917U3C0"/>
<dbReference type="RefSeq" id="WP_190253521.1">
    <property type="nucleotide sequence ID" value="NZ_BMPI01000034.1"/>
</dbReference>
<dbReference type="InterPro" id="IPR036388">
    <property type="entry name" value="WH-like_DNA-bd_sf"/>
</dbReference>
<name>A0A917U3C0_9ACTN</name>
<reference evidence="5" key="2">
    <citation type="submission" date="2020-09" db="EMBL/GenBank/DDBJ databases">
        <authorList>
            <person name="Sun Q."/>
            <person name="Ohkuma M."/>
        </authorList>
    </citation>
    <scope>NUCLEOTIDE SEQUENCE</scope>
    <source>
        <strain evidence="5">JCM 19831</strain>
    </source>
</reference>
<dbReference type="Pfam" id="PF08220">
    <property type="entry name" value="HTH_DeoR"/>
    <property type="match status" value="1"/>
</dbReference>
<accession>A0A917U3C0</accession>
<dbReference type="PROSITE" id="PS00894">
    <property type="entry name" value="HTH_DEOR_1"/>
    <property type="match status" value="1"/>
</dbReference>
<dbReference type="PROSITE" id="PS51000">
    <property type="entry name" value="HTH_DEOR_2"/>
    <property type="match status" value="1"/>
</dbReference>
<proteinExistence type="predicted"/>
<dbReference type="InterPro" id="IPR018356">
    <property type="entry name" value="Tscrpt_reg_HTH_DeoR_CS"/>
</dbReference>
<evidence type="ECO:0000259" key="4">
    <source>
        <dbReference type="PROSITE" id="PS51000"/>
    </source>
</evidence>
<dbReference type="InterPro" id="IPR036390">
    <property type="entry name" value="WH_DNA-bd_sf"/>
</dbReference>
<dbReference type="SUPFAM" id="SSF46785">
    <property type="entry name" value="Winged helix' DNA-binding domain"/>
    <property type="match status" value="1"/>
</dbReference>
<keyword evidence="1" id="KW-0805">Transcription regulation</keyword>
<organism evidence="5 6">
    <name type="scientific">Dactylosporangium sucinum</name>
    <dbReference type="NCBI Taxonomy" id="1424081"/>
    <lineage>
        <taxon>Bacteria</taxon>
        <taxon>Bacillati</taxon>
        <taxon>Actinomycetota</taxon>
        <taxon>Actinomycetes</taxon>
        <taxon>Micromonosporales</taxon>
        <taxon>Micromonosporaceae</taxon>
        <taxon>Dactylosporangium</taxon>
    </lineage>
</organism>
<dbReference type="EMBL" id="BMPI01000034">
    <property type="protein sequence ID" value="GGM52045.1"/>
    <property type="molecule type" value="Genomic_DNA"/>
</dbReference>